<keyword evidence="4" id="KW-1185">Reference proteome</keyword>
<dbReference type="PANTHER" id="PTHR21494:SF0">
    <property type="entry name" value="ACTIVATING SIGNAL COINTEGRATOR 1 COMPLEX SUBUNIT 2"/>
    <property type="match status" value="1"/>
</dbReference>
<feature type="compositionally biased region" description="Gly residues" evidence="1">
    <location>
        <begin position="602"/>
        <end position="635"/>
    </location>
</feature>
<feature type="domain" description="CUE" evidence="2">
    <location>
        <begin position="334"/>
        <end position="377"/>
    </location>
</feature>
<feature type="region of interest" description="Disordered" evidence="1">
    <location>
        <begin position="380"/>
        <end position="417"/>
    </location>
</feature>
<feature type="region of interest" description="Disordered" evidence="1">
    <location>
        <begin position="467"/>
        <end position="497"/>
    </location>
</feature>
<evidence type="ECO:0000313" key="3">
    <source>
        <dbReference type="EMBL" id="TFB06551.1"/>
    </source>
</evidence>
<feature type="compositionally biased region" description="Basic and acidic residues" evidence="1">
    <location>
        <begin position="383"/>
        <end position="404"/>
    </location>
</feature>
<dbReference type="EMBL" id="PPTA01000001">
    <property type="protein sequence ID" value="TFB06551.1"/>
    <property type="molecule type" value="Genomic_DNA"/>
</dbReference>
<dbReference type="Gene3D" id="1.10.8.10">
    <property type="entry name" value="DNA helicase RuvA subunit, C-terminal domain"/>
    <property type="match status" value="1"/>
</dbReference>
<evidence type="ECO:0000259" key="2">
    <source>
        <dbReference type="PROSITE" id="PS51140"/>
    </source>
</evidence>
<dbReference type="PANTHER" id="PTHR21494">
    <property type="entry name" value="ACTIVATING SIGNAL COINTEGRATOR 1 COMPLEX SUBUNIT 2 ASC-1 COMPLEX SUBUNIT P100"/>
    <property type="match status" value="1"/>
</dbReference>
<protein>
    <submittedName>
        <fullName evidence="3">Activating signal cointegrator 1 complex subunit 2</fullName>
    </submittedName>
</protein>
<accession>A0ABY2HFY6</accession>
<dbReference type="RefSeq" id="XP_073562752.1">
    <property type="nucleotide sequence ID" value="XM_073697613.1"/>
</dbReference>
<name>A0ABY2HFY6_9HYPO</name>
<dbReference type="InterPro" id="IPR041800">
    <property type="entry name" value="ASCC2_CUE"/>
</dbReference>
<dbReference type="GeneID" id="300572063"/>
<dbReference type="PROSITE" id="PS51140">
    <property type="entry name" value="CUE"/>
    <property type="match status" value="1"/>
</dbReference>
<feature type="compositionally biased region" description="Basic and acidic residues" evidence="1">
    <location>
        <begin position="640"/>
        <end position="655"/>
    </location>
</feature>
<comment type="caution">
    <text evidence="3">The sequence shown here is derived from an EMBL/GenBank/DDBJ whole genome shotgun (WGS) entry which is preliminary data.</text>
</comment>
<evidence type="ECO:0000313" key="4">
    <source>
        <dbReference type="Proteomes" id="UP001642720"/>
    </source>
</evidence>
<dbReference type="Pfam" id="PF02845">
    <property type="entry name" value="CUE"/>
    <property type="match status" value="1"/>
</dbReference>
<feature type="region of interest" description="Disordered" evidence="1">
    <location>
        <begin position="581"/>
        <end position="678"/>
    </location>
</feature>
<dbReference type="SUPFAM" id="SSF46934">
    <property type="entry name" value="UBA-like"/>
    <property type="match status" value="1"/>
</dbReference>
<dbReference type="InterPro" id="IPR003892">
    <property type="entry name" value="CUE"/>
</dbReference>
<organism evidence="3 4">
    <name type="scientific">Trichoderma ghanense</name>
    <dbReference type="NCBI Taxonomy" id="65468"/>
    <lineage>
        <taxon>Eukaryota</taxon>
        <taxon>Fungi</taxon>
        <taxon>Dikarya</taxon>
        <taxon>Ascomycota</taxon>
        <taxon>Pezizomycotina</taxon>
        <taxon>Sordariomycetes</taxon>
        <taxon>Hypocreomycetidae</taxon>
        <taxon>Hypocreales</taxon>
        <taxon>Hypocreaceae</taxon>
        <taxon>Trichoderma</taxon>
    </lineage>
</organism>
<feature type="compositionally biased region" description="Basic residues" evidence="1">
    <location>
        <begin position="656"/>
        <end position="672"/>
    </location>
</feature>
<dbReference type="CDD" id="cd14364">
    <property type="entry name" value="CUE_ASCC2"/>
    <property type="match status" value="1"/>
</dbReference>
<evidence type="ECO:0000256" key="1">
    <source>
        <dbReference type="SAM" id="MobiDB-lite"/>
    </source>
</evidence>
<feature type="compositionally biased region" description="Acidic residues" evidence="1">
    <location>
        <begin position="469"/>
        <end position="480"/>
    </location>
</feature>
<dbReference type="InterPro" id="IPR052586">
    <property type="entry name" value="ASCC2"/>
</dbReference>
<dbReference type="InterPro" id="IPR009060">
    <property type="entry name" value="UBA-like_sf"/>
</dbReference>
<gene>
    <name evidence="3" type="ORF">CCMA1212_000128</name>
</gene>
<dbReference type="SMART" id="SM00546">
    <property type="entry name" value="CUE"/>
    <property type="match status" value="1"/>
</dbReference>
<dbReference type="Proteomes" id="UP001642720">
    <property type="component" value="Unassembled WGS sequence"/>
</dbReference>
<proteinExistence type="predicted"/>
<reference evidence="3 4" key="1">
    <citation type="submission" date="2018-01" db="EMBL/GenBank/DDBJ databases">
        <title>Genome characterization of the sugarcane-associated fungus Trichoderma ghanense CCMA-1212 and their application in lignocelulose bioconversion.</title>
        <authorList>
            <person name="Steindorff A.S."/>
            <person name="Mendes T.D."/>
            <person name="Vilela E.S.D."/>
            <person name="Rodrigues D.S."/>
            <person name="Formighieri E.F."/>
            <person name="Melo I.S."/>
            <person name="Favaro L.C.L."/>
        </authorList>
    </citation>
    <scope>NUCLEOTIDE SEQUENCE [LARGE SCALE GENOMIC DNA]</scope>
    <source>
        <strain evidence="3 4">CCMA-1212</strain>
    </source>
</reference>
<sequence length="678" mass="72928">MSSSLPPVAPFPKASWRQHISPDEWEALSEAWIALSQAYLDLDDAAFKKETADDSPLTTFVSTFVEEAAAESESDAKTIIASSWSPRLLKTILRLASRILTASPPPPRLLDAHFLAGFARIFPKRHTAPLLARLFASHAAPLEASLLGLKKLLIPHLDAGSKGDLKLVERELARLNPLLHASPDACMLLLAGSDFFDGLVTCFRVVNPPLRKTIITTVYLCLVGLTEVEPPKWSMISDQLYAIQVAAEAHKKGPLNPNDSLGADLVTNTPILKTLLRKVESSTSTPSNIKNRITALESFKTGIIVRPKKLVKRKLDKGKGREAPEDVQAEMHVHQMSQIAHVQDLFPDLGAGFIVKCLDEYHDDVEQVIANLIDETLPPHLATADRSEPLSHTQPDIKPHKDLAPRPTPPQLPTRRNVFDDDEFDRLAVDTSKLSFGKKNPDKTADDVLRDKSTAPNKAAILSALAALDPDDDERDDTYDAADVGGTVDAGSSQEADSNEELLFRAFQGDSKVFGRDAETRRSGARAKLRDETGMADEAIEGWAVMLQRNPAQMKRLEAKYAWSGQQAQLERTSWRAAAAAAAAGSGAEESDPDGGSSTSRGGRGGGRARGGGGGGRGRGGGGGGGRGRGGGGNVAGPTGEKETEMARKNKEAHKGARANHNRRDARAKKMARGGFAG</sequence>